<reference evidence="9" key="1">
    <citation type="journal article" date="2014" name="PLoS ONE">
        <title>Widespread occurrence of expressed fungal secretory peroxidases in forest soils.</title>
        <authorList>
            <person name="Kellner H."/>
            <person name="Luis P."/>
            <person name="Pecyna M.J."/>
            <person name="Barbi F."/>
            <person name="Kapturska D."/>
            <person name="Kruger D."/>
            <person name="Zak D.R."/>
            <person name="Marmeisse R."/>
            <person name="Vandenbol M."/>
            <person name="Hofrichter M."/>
        </authorList>
    </citation>
    <scope>NUCLEOTIDE SEQUENCE</scope>
</reference>
<evidence type="ECO:0000256" key="5">
    <source>
        <dbReference type="ARBA" id="ARBA00022729"/>
    </source>
</evidence>
<keyword evidence="4" id="KW-0479">Metal-binding</keyword>
<dbReference type="EMBL" id="JQ654370">
    <property type="protein sequence ID" value="AFY06709.1"/>
    <property type="molecule type" value="mRNA"/>
</dbReference>
<keyword evidence="3" id="KW-0349">Heme</keyword>
<evidence type="ECO:0000256" key="1">
    <source>
        <dbReference type="ARBA" id="ARBA00001970"/>
    </source>
</evidence>
<keyword evidence="7" id="KW-0408">Iron</keyword>
<evidence type="ECO:0000256" key="6">
    <source>
        <dbReference type="ARBA" id="ARBA00023002"/>
    </source>
</evidence>
<evidence type="ECO:0000313" key="9">
    <source>
        <dbReference type="EMBL" id="AFY06709.1"/>
    </source>
</evidence>
<evidence type="ECO:0000259" key="8">
    <source>
        <dbReference type="Pfam" id="PF20628"/>
    </source>
</evidence>
<dbReference type="InterPro" id="IPR048328">
    <property type="entry name" value="Dyp_perox_C"/>
</dbReference>
<comment type="cofactor">
    <cofactor evidence="1">
        <name>heme b</name>
        <dbReference type="ChEBI" id="CHEBI:60344"/>
    </cofactor>
</comment>
<dbReference type="SUPFAM" id="SSF54909">
    <property type="entry name" value="Dimeric alpha+beta barrel"/>
    <property type="match status" value="1"/>
</dbReference>
<keyword evidence="2 9" id="KW-0575">Peroxidase</keyword>
<keyword evidence="6 9" id="KW-0560">Oxidoreductase</keyword>
<dbReference type="InterPro" id="IPR011008">
    <property type="entry name" value="Dimeric_a/b-barrel"/>
</dbReference>
<evidence type="ECO:0000256" key="2">
    <source>
        <dbReference type="ARBA" id="ARBA00022559"/>
    </source>
</evidence>
<organism evidence="9">
    <name type="scientific">uncultured fungus</name>
    <dbReference type="NCBI Taxonomy" id="175245"/>
    <lineage>
        <taxon>Eukaryota</taxon>
        <taxon>Fungi</taxon>
        <taxon>environmental samples</taxon>
    </lineage>
</organism>
<feature type="domain" description="Dyp-type peroxidase C-terminal" evidence="8">
    <location>
        <begin position="4"/>
        <end position="77"/>
    </location>
</feature>
<feature type="non-terminal residue" evidence="9">
    <location>
        <position position="140"/>
    </location>
</feature>
<evidence type="ECO:0000256" key="7">
    <source>
        <dbReference type="ARBA" id="ARBA00023004"/>
    </source>
</evidence>
<dbReference type="AlphaFoldDB" id="A0A023H2M5"/>
<dbReference type="PANTHER" id="PTHR30521">
    <property type="entry name" value="DEFERROCHELATASE/PEROXIDASE"/>
    <property type="match status" value="1"/>
</dbReference>
<proteinExistence type="evidence at transcript level"/>
<dbReference type="EC" id="1.11.1.19" evidence="9"/>
<feature type="non-terminal residue" evidence="9">
    <location>
        <position position="1"/>
    </location>
</feature>
<dbReference type="PROSITE" id="PS51404">
    <property type="entry name" value="DYP_PEROXIDASE"/>
    <property type="match status" value="1"/>
</dbReference>
<dbReference type="InterPro" id="IPR006314">
    <property type="entry name" value="Dyp_peroxidase"/>
</dbReference>
<dbReference type="Pfam" id="PF20628">
    <property type="entry name" value="Dyp_perox_C"/>
    <property type="match status" value="1"/>
</dbReference>
<dbReference type="GO" id="GO:0005829">
    <property type="term" value="C:cytosol"/>
    <property type="evidence" value="ECO:0007669"/>
    <property type="project" value="TreeGrafter"/>
</dbReference>
<sequence>CPFAAHIRKTNPRADLGDPGRTAKNRILRHGIPYGKVVTFRESKLGLNRTEIDRGLLFVCYQSNLNRGFQFMQKSWVNNPNFVTGGTGHDALIGVDRRPENADRPQDKVRSVTGVNPLDAASSLSLPKNWVVTRGGEYFF</sequence>
<dbReference type="GO" id="GO:0004601">
    <property type="term" value="F:peroxidase activity"/>
    <property type="evidence" value="ECO:0007669"/>
    <property type="project" value="UniProtKB-KW"/>
</dbReference>
<protein>
    <submittedName>
        <fullName evidence="9">Dye-decolorizing peroxidase</fullName>
        <ecNumber evidence="9">1.11.1.19</ecNumber>
    </submittedName>
</protein>
<accession>A0A023H2M5</accession>
<keyword evidence="5" id="KW-0732">Signal</keyword>
<evidence type="ECO:0000256" key="3">
    <source>
        <dbReference type="ARBA" id="ARBA00022617"/>
    </source>
</evidence>
<dbReference type="GO" id="GO:0020037">
    <property type="term" value="F:heme binding"/>
    <property type="evidence" value="ECO:0007669"/>
    <property type="project" value="InterPro"/>
</dbReference>
<evidence type="ECO:0000256" key="4">
    <source>
        <dbReference type="ARBA" id="ARBA00022723"/>
    </source>
</evidence>
<name>A0A023H2M5_9FUNG</name>
<dbReference type="GO" id="GO:0046872">
    <property type="term" value="F:metal ion binding"/>
    <property type="evidence" value="ECO:0007669"/>
    <property type="project" value="UniProtKB-KW"/>
</dbReference>
<dbReference type="PANTHER" id="PTHR30521:SF4">
    <property type="entry name" value="DEFERROCHELATASE"/>
    <property type="match status" value="1"/>
</dbReference>